<sequence length="118" mass="12654">MLLIVRPTVLSVGDSKILSSSADAPSAVKDDGGSTIRDKGFNGTVELEWLAALAGSVAVSQSEMSQLSERSYHSEKAACSIIAVGLKFMACQRWPLTENIKPIVAEVSCKTYTYERAI</sequence>
<dbReference type="EMBL" id="JAOYFB010000036">
    <property type="protein sequence ID" value="KAK4021616.1"/>
    <property type="molecule type" value="Genomic_DNA"/>
</dbReference>
<dbReference type="Proteomes" id="UP001234178">
    <property type="component" value="Unassembled WGS sequence"/>
</dbReference>
<accession>A0ABR0A8Z6</accession>
<evidence type="ECO:0000313" key="2">
    <source>
        <dbReference type="Proteomes" id="UP001234178"/>
    </source>
</evidence>
<gene>
    <name evidence="1" type="ORF">OUZ56_003527</name>
</gene>
<keyword evidence="2" id="KW-1185">Reference proteome</keyword>
<evidence type="ECO:0000313" key="1">
    <source>
        <dbReference type="EMBL" id="KAK4021616.1"/>
    </source>
</evidence>
<organism evidence="1 2">
    <name type="scientific">Daphnia magna</name>
    <dbReference type="NCBI Taxonomy" id="35525"/>
    <lineage>
        <taxon>Eukaryota</taxon>
        <taxon>Metazoa</taxon>
        <taxon>Ecdysozoa</taxon>
        <taxon>Arthropoda</taxon>
        <taxon>Crustacea</taxon>
        <taxon>Branchiopoda</taxon>
        <taxon>Diplostraca</taxon>
        <taxon>Cladocera</taxon>
        <taxon>Anomopoda</taxon>
        <taxon>Daphniidae</taxon>
        <taxon>Daphnia</taxon>
    </lineage>
</organism>
<reference evidence="1 2" key="1">
    <citation type="journal article" date="2023" name="Nucleic Acids Res.">
        <title>The hologenome of Daphnia magna reveals possible DNA methylation and microbiome-mediated evolution of the host genome.</title>
        <authorList>
            <person name="Chaturvedi A."/>
            <person name="Li X."/>
            <person name="Dhandapani V."/>
            <person name="Marshall H."/>
            <person name="Kissane S."/>
            <person name="Cuenca-Cambronero M."/>
            <person name="Asole G."/>
            <person name="Calvet F."/>
            <person name="Ruiz-Romero M."/>
            <person name="Marangio P."/>
            <person name="Guigo R."/>
            <person name="Rago D."/>
            <person name="Mirbahai L."/>
            <person name="Eastwood N."/>
            <person name="Colbourne J.K."/>
            <person name="Zhou J."/>
            <person name="Mallon E."/>
            <person name="Orsini L."/>
        </authorList>
    </citation>
    <scope>NUCLEOTIDE SEQUENCE [LARGE SCALE GENOMIC DNA]</scope>
    <source>
        <strain evidence="1">LRV0_1</strain>
    </source>
</reference>
<proteinExistence type="predicted"/>
<protein>
    <submittedName>
        <fullName evidence="1">Uncharacterized protein</fullName>
    </submittedName>
</protein>
<comment type="caution">
    <text evidence="1">The sequence shown here is derived from an EMBL/GenBank/DDBJ whole genome shotgun (WGS) entry which is preliminary data.</text>
</comment>
<name>A0ABR0A8Z6_9CRUS</name>